<comment type="function">
    <text evidence="4">Catalyzes the interconversion of L-alanine and D-alanine. May also act on other amino acids.</text>
</comment>
<dbReference type="GO" id="GO:0030170">
    <property type="term" value="F:pyridoxal phosphate binding"/>
    <property type="evidence" value="ECO:0007669"/>
    <property type="project" value="UniProtKB-UniRule"/>
</dbReference>
<gene>
    <name evidence="8" type="primary">alr</name>
    <name evidence="8" type="ORF">HMP0721_1707</name>
</gene>
<keyword evidence="2 4" id="KW-0663">Pyridoxal phosphate</keyword>
<protein>
    <recommendedName>
        <fullName evidence="4">Alanine racemase</fullName>
        <ecNumber evidence="4">5.1.1.1</ecNumber>
    </recommendedName>
</protein>
<sequence>MSEISEKNHRFFVDESDMTAFVAEAFDFDELGIKVPVPAHRPTWAEINLDNVVSNLHAIQKHVGPGAALIAVVKADAYGHGIELVQTLQDEGVGRMAVAFLDEAIALRQKGIDRCDIMLLGVTLTDQIPEIVEWDIEPTVDSLDFARALSEYAVKNDVVVNVHVKVDTGMGRIGFRWDEAAEAIAAMAELPGINLLGLFTHFATADEADKTFTQLQMKRYLDVTRALNARGIQIPLKHVENSASIIDFGKTAFNAVRPGIILYGLYPSDEVKKAQLPLRPVMTFKTRIIHLKTVHAGDSCGYGRRFIAEGDRKIATLAVGYADGYTRMLSGKGAEVWIHGRRAPVVGNICMDQCMVDVTDVPEAALFDEVELFGEHLPVEELAEKLGTINYELVCMVNKRVPRLYRFMGDAHLEVEILNDGFYGAL</sequence>
<dbReference type="eggNOG" id="COG0787">
    <property type="taxonomic scope" value="Bacteria"/>
</dbReference>
<dbReference type="UniPathway" id="UPA00042">
    <property type="reaction ID" value="UER00497"/>
</dbReference>
<comment type="pathway">
    <text evidence="4">Amino-acid biosynthesis; D-alanine biosynthesis; D-alanine from L-alanine: step 1/1.</text>
</comment>
<feature type="binding site" evidence="4 6">
    <location>
        <position position="172"/>
    </location>
    <ligand>
        <name>substrate</name>
    </ligand>
</feature>
<keyword evidence="3 4" id="KW-0413">Isomerase</keyword>
<dbReference type="SUPFAM" id="SSF51419">
    <property type="entry name" value="PLP-binding barrel"/>
    <property type="match status" value="1"/>
</dbReference>
<dbReference type="GO" id="GO:0008784">
    <property type="term" value="F:alanine racemase activity"/>
    <property type="evidence" value="ECO:0007669"/>
    <property type="project" value="UniProtKB-UniRule"/>
</dbReference>
<dbReference type="InterPro" id="IPR009006">
    <property type="entry name" value="Ala_racemase/Decarboxylase_C"/>
</dbReference>
<dbReference type="InterPro" id="IPR020622">
    <property type="entry name" value="Ala_racemase_pyridoxalP-BS"/>
</dbReference>
<feature type="binding site" evidence="4 6">
    <location>
        <position position="351"/>
    </location>
    <ligand>
        <name>substrate</name>
    </ligand>
</feature>
<dbReference type="InterPro" id="IPR029066">
    <property type="entry name" value="PLP-binding_barrel"/>
</dbReference>
<evidence type="ECO:0000313" key="8">
    <source>
        <dbReference type="EMBL" id="EFV01326.1"/>
    </source>
</evidence>
<proteinExistence type="inferred from homology"/>
<organism evidence="8 9">
    <name type="scientific">Pseudoramibacter alactolyticus ATCC 23263</name>
    <dbReference type="NCBI Taxonomy" id="887929"/>
    <lineage>
        <taxon>Bacteria</taxon>
        <taxon>Bacillati</taxon>
        <taxon>Bacillota</taxon>
        <taxon>Clostridia</taxon>
        <taxon>Eubacteriales</taxon>
        <taxon>Eubacteriaceae</taxon>
        <taxon>Pseudoramibacter</taxon>
    </lineage>
</organism>
<dbReference type="PROSITE" id="PS00395">
    <property type="entry name" value="ALANINE_RACEMASE"/>
    <property type="match status" value="1"/>
</dbReference>
<dbReference type="PANTHER" id="PTHR30511">
    <property type="entry name" value="ALANINE RACEMASE"/>
    <property type="match status" value="1"/>
</dbReference>
<dbReference type="RefSeq" id="WP_006599129.1">
    <property type="nucleotide sequence ID" value="NZ_GL622359.1"/>
</dbReference>
<evidence type="ECO:0000256" key="4">
    <source>
        <dbReference type="HAMAP-Rule" id="MF_01201"/>
    </source>
</evidence>
<dbReference type="GO" id="GO:0009252">
    <property type="term" value="P:peptidoglycan biosynthetic process"/>
    <property type="evidence" value="ECO:0007669"/>
    <property type="project" value="TreeGrafter"/>
</dbReference>
<dbReference type="SMART" id="SM01005">
    <property type="entry name" value="Ala_racemase_C"/>
    <property type="match status" value="1"/>
</dbReference>
<evidence type="ECO:0000259" key="7">
    <source>
        <dbReference type="SMART" id="SM01005"/>
    </source>
</evidence>
<dbReference type="EC" id="5.1.1.1" evidence="4"/>
<dbReference type="GO" id="GO:0030632">
    <property type="term" value="P:D-alanine biosynthetic process"/>
    <property type="evidence" value="ECO:0007669"/>
    <property type="project" value="UniProtKB-UniRule"/>
</dbReference>
<evidence type="ECO:0000256" key="3">
    <source>
        <dbReference type="ARBA" id="ARBA00023235"/>
    </source>
</evidence>
<dbReference type="AlphaFoldDB" id="E6MI02"/>
<dbReference type="GO" id="GO:0005829">
    <property type="term" value="C:cytosol"/>
    <property type="evidence" value="ECO:0007669"/>
    <property type="project" value="TreeGrafter"/>
</dbReference>
<dbReference type="InterPro" id="IPR001608">
    <property type="entry name" value="Ala_racemase_N"/>
</dbReference>
<feature type="active site" description="Proton acceptor; specific for D-alanine" evidence="4">
    <location>
        <position position="74"/>
    </location>
</feature>
<feature type="modified residue" description="N6-(pyridoxal phosphate)lysine" evidence="4 5">
    <location>
        <position position="74"/>
    </location>
</feature>
<comment type="similarity">
    <text evidence="4">Belongs to the alanine racemase family.</text>
</comment>
<feature type="active site" description="Proton acceptor; specific for L-alanine" evidence="4">
    <location>
        <position position="302"/>
    </location>
</feature>
<dbReference type="HAMAP" id="MF_01201">
    <property type="entry name" value="Ala_racemase"/>
    <property type="match status" value="1"/>
</dbReference>
<evidence type="ECO:0000313" key="9">
    <source>
        <dbReference type="Proteomes" id="UP000004754"/>
    </source>
</evidence>
<keyword evidence="9" id="KW-1185">Reference proteome</keyword>
<dbReference type="CDD" id="cd00430">
    <property type="entry name" value="PLPDE_III_AR"/>
    <property type="match status" value="1"/>
</dbReference>
<dbReference type="Gene3D" id="2.40.37.10">
    <property type="entry name" value="Lyase, Ornithine Decarboxylase, Chain A, domain 1"/>
    <property type="match status" value="1"/>
</dbReference>
<evidence type="ECO:0000256" key="5">
    <source>
        <dbReference type="PIRSR" id="PIRSR600821-50"/>
    </source>
</evidence>
<comment type="caution">
    <text evidence="8">The sequence shown here is derived from an EMBL/GenBank/DDBJ whole genome shotgun (WGS) entry which is preliminary data.</text>
</comment>
<dbReference type="HOGENOM" id="CLU_028393_2_2_9"/>
<accession>E6MI02</accession>
<reference evidence="8 9" key="1">
    <citation type="submission" date="2010-12" db="EMBL/GenBank/DDBJ databases">
        <authorList>
            <person name="Muzny D."/>
            <person name="Qin X."/>
            <person name="Deng J."/>
            <person name="Jiang H."/>
            <person name="Liu Y."/>
            <person name="Qu J."/>
            <person name="Song X.-Z."/>
            <person name="Zhang L."/>
            <person name="Thornton R."/>
            <person name="Coyle M."/>
            <person name="Francisco L."/>
            <person name="Jackson L."/>
            <person name="Javaid M."/>
            <person name="Korchina V."/>
            <person name="Kovar C."/>
            <person name="Mata R."/>
            <person name="Mathew T."/>
            <person name="Ngo R."/>
            <person name="Nguyen L."/>
            <person name="Nguyen N."/>
            <person name="Okwuonu G."/>
            <person name="Ongeri F."/>
            <person name="Pham C."/>
            <person name="Simmons D."/>
            <person name="Wilczek-Boney K."/>
            <person name="Hale W."/>
            <person name="Jakkamsetti A."/>
            <person name="Pham P."/>
            <person name="Ruth R."/>
            <person name="San Lucas F."/>
            <person name="Warren J."/>
            <person name="Zhang J."/>
            <person name="Zhao Z."/>
            <person name="Zhou C."/>
            <person name="Zhu D."/>
            <person name="Lee S."/>
            <person name="Bess C."/>
            <person name="Blankenburg K."/>
            <person name="Forbes L."/>
            <person name="Fu Q."/>
            <person name="Gubbala S."/>
            <person name="Hirani K."/>
            <person name="Jayaseelan J.C."/>
            <person name="Lara F."/>
            <person name="Munidasa M."/>
            <person name="Palculict T."/>
            <person name="Patil S."/>
            <person name="Pu L.-L."/>
            <person name="Saada N."/>
            <person name="Tang L."/>
            <person name="Weissenberger G."/>
            <person name="Zhu Y."/>
            <person name="Hemphill L."/>
            <person name="Shang Y."/>
            <person name="Youmans B."/>
            <person name="Ayvaz T."/>
            <person name="Ross M."/>
            <person name="Santibanez J."/>
            <person name="Aqrawi P."/>
            <person name="Gross S."/>
            <person name="Joshi V."/>
            <person name="Fowler G."/>
            <person name="Nazareth L."/>
            <person name="Reid J."/>
            <person name="Worley K."/>
            <person name="Petrosino J."/>
            <person name="Highlander S."/>
            <person name="Gibbs R."/>
        </authorList>
    </citation>
    <scope>NUCLEOTIDE SEQUENCE [LARGE SCALE GENOMIC DNA]</scope>
    <source>
        <strain evidence="8 9">ATCC 23263</strain>
    </source>
</reference>
<name>E6MI02_9FIRM</name>
<evidence type="ECO:0000256" key="6">
    <source>
        <dbReference type="PIRSR" id="PIRSR600821-52"/>
    </source>
</evidence>
<dbReference type="NCBIfam" id="TIGR00492">
    <property type="entry name" value="alr"/>
    <property type="match status" value="1"/>
</dbReference>
<dbReference type="Gene3D" id="3.20.20.10">
    <property type="entry name" value="Alanine racemase"/>
    <property type="match status" value="1"/>
</dbReference>
<comment type="cofactor">
    <cofactor evidence="1 4 5">
        <name>pyridoxal 5'-phosphate</name>
        <dbReference type="ChEBI" id="CHEBI:597326"/>
    </cofactor>
</comment>
<feature type="domain" description="Alanine racemase C-terminal" evidence="7">
    <location>
        <begin position="281"/>
        <end position="406"/>
    </location>
</feature>
<dbReference type="FunFam" id="3.20.20.10:FF:000002">
    <property type="entry name" value="Alanine racemase"/>
    <property type="match status" value="1"/>
</dbReference>
<dbReference type="Proteomes" id="UP000004754">
    <property type="component" value="Unassembled WGS sequence"/>
</dbReference>
<dbReference type="PANTHER" id="PTHR30511:SF0">
    <property type="entry name" value="ALANINE RACEMASE, CATABOLIC-RELATED"/>
    <property type="match status" value="1"/>
</dbReference>
<dbReference type="Pfam" id="PF00842">
    <property type="entry name" value="Ala_racemase_C"/>
    <property type="match status" value="1"/>
</dbReference>
<dbReference type="STRING" id="887929.HMP0721_1707"/>
<dbReference type="Pfam" id="PF01168">
    <property type="entry name" value="Ala_racemase_N"/>
    <property type="match status" value="1"/>
</dbReference>
<dbReference type="PRINTS" id="PR00992">
    <property type="entry name" value="ALARACEMASE"/>
</dbReference>
<dbReference type="EMBL" id="AEQN01000022">
    <property type="protein sequence ID" value="EFV01326.1"/>
    <property type="molecule type" value="Genomic_DNA"/>
</dbReference>
<dbReference type="SUPFAM" id="SSF50621">
    <property type="entry name" value="Alanine racemase C-terminal domain-like"/>
    <property type="match status" value="1"/>
</dbReference>
<dbReference type="InterPro" id="IPR000821">
    <property type="entry name" value="Ala_racemase"/>
</dbReference>
<evidence type="ECO:0000256" key="1">
    <source>
        <dbReference type="ARBA" id="ARBA00001933"/>
    </source>
</evidence>
<comment type="catalytic activity">
    <reaction evidence="4">
        <text>L-alanine = D-alanine</text>
        <dbReference type="Rhea" id="RHEA:20249"/>
        <dbReference type="ChEBI" id="CHEBI:57416"/>
        <dbReference type="ChEBI" id="CHEBI:57972"/>
        <dbReference type="EC" id="5.1.1.1"/>
    </reaction>
</comment>
<dbReference type="InterPro" id="IPR011079">
    <property type="entry name" value="Ala_racemase_C"/>
</dbReference>
<evidence type="ECO:0000256" key="2">
    <source>
        <dbReference type="ARBA" id="ARBA00022898"/>
    </source>
</evidence>